<dbReference type="PROSITE" id="PS51257">
    <property type="entry name" value="PROKAR_LIPOPROTEIN"/>
    <property type="match status" value="1"/>
</dbReference>
<dbReference type="Proteomes" id="UP000886844">
    <property type="component" value="Unassembled WGS sequence"/>
</dbReference>
<accession>A0A9D1YYE1</accession>
<dbReference type="CDD" id="cd14948">
    <property type="entry name" value="BACON"/>
    <property type="match status" value="1"/>
</dbReference>
<evidence type="ECO:0000313" key="2">
    <source>
        <dbReference type="Proteomes" id="UP000886844"/>
    </source>
</evidence>
<sequence>MKNRISILAVLLSVFVAGCTETTEVQPEAYVEPPYMDVSSEKLVFDADGGVASVVVATNLEAWEYACEGDWYTVTRQDDCTLVVSTQINGGPSTLTGTLTVSGCAGDQKLSAEISLAQRAERSIDLSAEGTANCYIAHTNQSYKFNATVKGNGKGDGRSEYIANYGVNISNIATVELLWESRNDGDKSMSREIIDGAPTYSGGYIAFSTGRSQGNAVIAAKDQAGVILWSWHIWVCDDEITSHDHSNGKEVVAQVMDRNLGALNNTPMDINNRGMFYQWGRKDPFMPSLSPYVELTIDDALNAPENNVTNYEVGNGTGEWVFDAKALPIDVVPGNIPHSIQNPMTYLQPCYSSYYTWYCMSDDPAACDSGLWDVDQKTIFDPCPVGYKVPGTDMWGIPSGNKSVKTGGAVEEYAEDGTAEQWSWNVLKQAGRVWKYTGDYYPMVGNVYYSSLNNTVHNYTSGEAFYWTAQHSTNSGDEENYRFTFNPNWGYYELGAPNFSAQIRCVKE</sequence>
<name>A0A9D1YYE1_9BACT</name>
<dbReference type="InterPro" id="IPR024361">
    <property type="entry name" value="BACON"/>
</dbReference>
<organism evidence="1 2">
    <name type="scientific">Candidatus Alistipes intestinigallinarum</name>
    <dbReference type="NCBI Taxonomy" id="2838440"/>
    <lineage>
        <taxon>Bacteria</taxon>
        <taxon>Pseudomonadati</taxon>
        <taxon>Bacteroidota</taxon>
        <taxon>Bacteroidia</taxon>
        <taxon>Bacteroidales</taxon>
        <taxon>Rikenellaceae</taxon>
        <taxon>Alistipes</taxon>
    </lineage>
</organism>
<reference evidence="1" key="2">
    <citation type="submission" date="2021-04" db="EMBL/GenBank/DDBJ databases">
        <authorList>
            <person name="Gilroy R."/>
        </authorList>
    </citation>
    <scope>NUCLEOTIDE SEQUENCE</scope>
    <source>
        <strain evidence="1">5134</strain>
    </source>
</reference>
<reference evidence="1" key="1">
    <citation type="journal article" date="2021" name="PeerJ">
        <title>Extensive microbial diversity within the chicken gut microbiome revealed by metagenomics and culture.</title>
        <authorList>
            <person name="Gilroy R."/>
            <person name="Ravi A."/>
            <person name="Getino M."/>
            <person name="Pursley I."/>
            <person name="Horton D.L."/>
            <person name="Alikhan N.F."/>
            <person name="Baker D."/>
            <person name="Gharbi K."/>
            <person name="Hall N."/>
            <person name="Watson M."/>
            <person name="Adriaenssens E.M."/>
            <person name="Foster-Nyarko E."/>
            <person name="Jarju S."/>
            <person name="Secka A."/>
            <person name="Antonio M."/>
            <person name="Oren A."/>
            <person name="Chaudhuri R.R."/>
            <person name="La Ragione R."/>
            <person name="Hildebrand F."/>
            <person name="Pallen M.J."/>
        </authorList>
    </citation>
    <scope>NUCLEOTIDE SEQUENCE</scope>
    <source>
        <strain evidence="1">5134</strain>
    </source>
</reference>
<dbReference type="EMBL" id="DXDA01000011">
    <property type="protein sequence ID" value="HIY68018.1"/>
    <property type="molecule type" value="Genomic_DNA"/>
</dbReference>
<dbReference type="InterPro" id="IPR013783">
    <property type="entry name" value="Ig-like_fold"/>
</dbReference>
<gene>
    <name evidence="1" type="ORF">H9828_01220</name>
</gene>
<evidence type="ECO:0000313" key="1">
    <source>
        <dbReference type="EMBL" id="HIY68018.1"/>
    </source>
</evidence>
<proteinExistence type="predicted"/>
<comment type="caution">
    <text evidence="1">The sequence shown here is derived from an EMBL/GenBank/DDBJ whole genome shotgun (WGS) entry which is preliminary data.</text>
</comment>
<dbReference type="Gene3D" id="2.60.40.10">
    <property type="entry name" value="Immunoglobulins"/>
    <property type="match status" value="1"/>
</dbReference>
<protein>
    <submittedName>
        <fullName evidence="1">BACON domain-containing protein</fullName>
    </submittedName>
</protein>
<dbReference type="AlphaFoldDB" id="A0A9D1YYE1"/>